<dbReference type="Pfam" id="PF09341">
    <property type="entry name" value="Pcc1"/>
    <property type="match status" value="1"/>
</dbReference>
<dbReference type="RefSeq" id="WP_089671223.1">
    <property type="nucleotide sequence ID" value="NZ_CP024845.1"/>
</dbReference>
<dbReference type="STRING" id="1073996.SAMN05444271_10483"/>
<dbReference type="KEGG" id="hae:halTADL_1113"/>
<dbReference type="Proteomes" id="UP000198888">
    <property type="component" value="Unassembled WGS sequence"/>
</dbReference>
<evidence type="ECO:0000256" key="1">
    <source>
        <dbReference type="ARBA" id="ARBA00007073"/>
    </source>
</evidence>
<name>A0A1H6SGG5_9EURY</name>
<dbReference type="NCBIfam" id="NF011470">
    <property type="entry name" value="PRK14887.1"/>
    <property type="match status" value="1"/>
</dbReference>
<dbReference type="GeneID" id="35001928"/>
<accession>A0A1H6SGG5</accession>
<comment type="similarity">
    <text evidence="1">Belongs to the CTAG/PCC1 family.</text>
</comment>
<evidence type="ECO:0000313" key="2">
    <source>
        <dbReference type="EMBL" id="SEI62512.1"/>
    </source>
</evidence>
<dbReference type="InterPro" id="IPR015419">
    <property type="entry name" value="CTAG/Pcc1"/>
</dbReference>
<dbReference type="EMBL" id="FNYR01000004">
    <property type="protein sequence ID" value="SEI62512.1"/>
    <property type="molecule type" value="Genomic_DNA"/>
</dbReference>
<reference evidence="2 3" key="1">
    <citation type="submission" date="2016-10" db="EMBL/GenBank/DDBJ databases">
        <authorList>
            <person name="de Groot N.N."/>
        </authorList>
    </citation>
    <scope>NUCLEOTIDE SEQUENCE [LARGE SCALE GENOMIC DNA]</scope>
    <source>
        <strain evidence="2 3">DSM 22187</strain>
    </source>
</reference>
<protein>
    <submittedName>
        <fullName evidence="2">KEOPS complex subunit Pcc1</fullName>
    </submittedName>
</protein>
<dbReference type="OrthoDB" id="8982at2157"/>
<organism evidence="2 3">
    <name type="scientific">Halohasta litchfieldiae</name>
    <dbReference type="NCBI Taxonomy" id="1073996"/>
    <lineage>
        <taxon>Archaea</taxon>
        <taxon>Methanobacteriati</taxon>
        <taxon>Methanobacteriota</taxon>
        <taxon>Stenosarchaea group</taxon>
        <taxon>Halobacteria</taxon>
        <taxon>Halobacteriales</taxon>
        <taxon>Haloferacaceae</taxon>
        <taxon>Halohasta</taxon>
    </lineage>
</organism>
<sequence>MSPHVHTAALCFEYPTAAAARLIERSVRVEVDQLDADRSTAGVSRTNTRVEVDIAADDLVALRAGLNSWLRYLSVAEQVAGCESTRHS</sequence>
<keyword evidence="3" id="KW-1185">Reference proteome</keyword>
<gene>
    <name evidence="2" type="ORF">SAMN05444271_10483</name>
</gene>
<dbReference type="Gene3D" id="3.30.310.50">
    <property type="entry name" value="Alpha-D-phosphohexomutase, C-terminal domain"/>
    <property type="match status" value="1"/>
</dbReference>
<accession>A0A2H4Q0J3</accession>
<proteinExistence type="inferred from homology"/>
<evidence type="ECO:0000313" key="3">
    <source>
        <dbReference type="Proteomes" id="UP000198888"/>
    </source>
</evidence>
<dbReference type="AlphaFoldDB" id="A0A1H6SGG5"/>